<protein>
    <submittedName>
        <fullName evidence="5">Uncharacterized protein LOC111118080</fullName>
    </submittedName>
</protein>
<dbReference type="RefSeq" id="XP_022313084.1">
    <property type="nucleotide sequence ID" value="XM_022457376.1"/>
</dbReference>
<evidence type="ECO:0000313" key="5">
    <source>
        <dbReference type="RefSeq" id="XP_022313084.1"/>
    </source>
</evidence>
<evidence type="ECO:0000256" key="2">
    <source>
        <dbReference type="SAM" id="Phobius"/>
    </source>
</evidence>
<feature type="compositionally biased region" description="Basic and acidic residues" evidence="1">
    <location>
        <begin position="285"/>
        <end position="302"/>
    </location>
</feature>
<keyword evidence="4" id="KW-1185">Reference proteome</keyword>
<organism evidence="4 5">
    <name type="scientific">Crassostrea virginica</name>
    <name type="common">Eastern oyster</name>
    <dbReference type="NCBI Taxonomy" id="6565"/>
    <lineage>
        <taxon>Eukaryota</taxon>
        <taxon>Metazoa</taxon>
        <taxon>Spiralia</taxon>
        <taxon>Lophotrochozoa</taxon>
        <taxon>Mollusca</taxon>
        <taxon>Bivalvia</taxon>
        <taxon>Autobranchia</taxon>
        <taxon>Pteriomorphia</taxon>
        <taxon>Ostreida</taxon>
        <taxon>Ostreoidea</taxon>
        <taxon>Ostreidae</taxon>
        <taxon>Crassostrea</taxon>
    </lineage>
</organism>
<dbReference type="Proteomes" id="UP000694844">
    <property type="component" value="Chromosome 2"/>
</dbReference>
<dbReference type="GeneID" id="111118080"/>
<feature type="chain" id="PRO_5034098430" evidence="3">
    <location>
        <begin position="19"/>
        <end position="381"/>
    </location>
</feature>
<sequence>MKHLQIFVVLLLIALSVAQKDYRRSDVQRKIYPKLCYSDGECPENSKCLKKDSRGICIPKRMVDIFEKEVAKLSLLRVCSGDGDCTGADKCTEVPKIGARMCMPEFFGKMLQKKMSRVPANVKTCASEADCTGSSKCVEFPKFEKKLCLYENGRFHKMLKIIHDRYTTEDKKLPDQKKDEELEKKRKEELERKKEELEKKKTELKKKMEELEKKMKEGLEKKMKEEFEKKKKELEKMKEELEKKKKELEKKRKDESYNFDKEPVDDKDNDVDDKKNFISDPQFLTDKENGKEDSFGSDEEHHGRKRKSHPWSMFFMGALAMTGVVIILLTVGMCCLKIRGRKDTALPDEETTASNLKRNAFLTKISTVSKNPYSKLENEKI</sequence>
<keyword evidence="3" id="KW-0732">Signal</keyword>
<evidence type="ECO:0000313" key="4">
    <source>
        <dbReference type="Proteomes" id="UP000694844"/>
    </source>
</evidence>
<feature type="compositionally biased region" description="Basic and acidic residues" evidence="1">
    <location>
        <begin position="252"/>
        <end position="277"/>
    </location>
</feature>
<proteinExistence type="predicted"/>
<dbReference type="AlphaFoldDB" id="A0A8B8CD48"/>
<name>A0A8B8CD48_CRAVI</name>
<accession>A0A8B8CD48</accession>
<evidence type="ECO:0000256" key="1">
    <source>
        <dbReference type="SAM" id="MobiDB-lite"/>
    </source>
</evidence>
<gene>
    <name evidence="5" type="primary">LOC111118080</name>
</gene>
<evidence type="ECO:0000256" key="3">
    <source>
        <dbReference type="SAM" id="SignalP"/>
    </source>
</evidence>
<dbReference type="KEGG" id="cvn:111118080"/>
<keyword evidence="2" id="KW-0472">Membrane</keyword>
<feature type="transmembrane region" description="Helical" evidence="2">
    <location>
        <begin position="311"/>
        <end position="336"/>
    </location>
</feature>
<reference evidence="5" key="1">
    <citation type="submission" date="2025-08" db="UniProtKB">
        <authorList>
            <consortium name="RefSeq"/>
        </authorList>
    </citation>
    <scope>IDENTIFICATION</scope>
    <source>
        <tissue evidence="5">Whole sample</tissue>
    </source>
</reference>
<feature type="signal peptide" evidence="3">
    <location>
        <begin position="1"/>
        <end position="18"/>
    </location>
</feature>
<feature type="region of interest" description="Disordered" evidence="1">
    <location>
        <begin position="252"/>
        <end position="307"/>
    </location>
</feature>
<keyword evidence="2" id="KW-0812">Transmembrane</keyword>
<dbReference type="OrthoDB" id="10548112at2759"/>
<keyword evidence="2" id="KW-1133">Transmembrane helix</keyword>